<dbReference type="GO" id="GO:0007166">
    <property type="term" value="P:cell surface receptor signaling pathway"/>
    <property type="evidence" value="ECO:0007669"/>
    <property type="project" value="InterPro"/>
</dbReference>
<keyword evidence="4 5" id="KW-0472">Membrane</keyword>
<dbReference type="Pfam" id="PF11970">
    <property type="entry name" value="GPR_Gpa2_C"/>
    <property type="match status" value="1"/>
</dbReference>
<protein>
    <submittedName>
        <fullName evidence="8">G protein-coupled glucose receptor regulating Gpa2-domain-containing protein</fullName>
    </submittedName>
</protein>
<feature type="transmembrane region" description="Helical" evidence="5">
    <location>
        <begin position="106"/>
        <end position="122"/>
    </location>
</feature>
<dbReference type="GO" id="GO:0004930">
    <property type="term" value="F:G protein-coupled receptor activity"/>
    <property type="evidence" value="ECO:0007669"/>
    <property type="project" value="TreeGrafter"/>
</dbReference>
<feature type="domain" description="G-protein coupled receptors family 2 profile 2" evidence="6">
    <location>
        <begin position="18"/>
        <end position="198"/>
    </location>
</feature>
<name>A0A9P7YT71_9HELO</name>
<dbReference type="InterPro" id="IPR017452">
    <property type="entry name" value="GPCR_Rhodpsn_7TM"/>
</dbReference>
<organism evidence="8 9">
    <name type="scientific">Amylocarpus encephaloides</name>
    <dbReference type="NCBI Taxonomy" id="45428"/>
    <lineage>
        <taxon>Eukaryota</taxon>
        <taxon>Fungi</taxon>
        <taxon>Dikarya</taxon>
        <taxon>Ascomycota</taxon>
        <taxon>Pezizomycotina</taxon>
        <taxon>Leotiomycetes</taxon>
        <taxon>Helotiales</taxon>
        <taxon>Helotiales incertae sedis</taxon>
        <taxon>Amylocarpus</taxon>
    </lineage>
</organism>
<dbReference type="AlphaFoldDB" id="A0A9P7YT71"/>
<keyword evidence="2 5" id="KW-0812">Transmembrane</keyword>
<feature type="transmembrane region" description="Helical" evidence="5">
    <location>
        <begin position="53"/>
        <end position="70"/>
    </location>
</feature>
<accession>A0A9P7YT71</accession>
<evidence type="ECO:0000259" key="6">
    <source>
        <dbReference type="PROSITE" id="PS50261"/>
    </source>
</evidence>
<proteinExistence type="predicted"/>
<evidence type="ECO:0000256" key="4">
    <source>
        <dbReference type="ARBA" id="ARBA00023136"/>
    </source>
</evidence>
<evidence type="ECO:0000313" key="9">
    <source>
        <dbReference type="Proteomes" id="UP000824998"/>
    </source>
</evidence>
<keyword evidence="9" id="KW-1185">Reference proteome</keyword>
<dbReference type="SUPFAM" id="SSF81321">
    <property type="entry name" value="Family A G protein-coupled receptor-like"/>
    <property type="match status" value="1"/>
</dbReference>
<dbReference type="GO" id="GO:0007189">
    <property type="term" value="P:adenylate cyclase-activating G protein-coupled receptor signaling pathway"/>
    <property type="evidence" value="ECO:0007669"/>
    <property type="project" value="TreeGrafter"/>
</dbReference>
<dbReference type="PROSITE" id="PS50262">
    <property type="entry name" value="G_PROTEIN_RECEP_F1_2"/>
    <property type="match status" value="1"/>
</dbReference>
<sequence>MVSSNPLLDSTPSEAHTLNAVIIIVSLLSALGAALIIASFAAFSSLRTFRHQLILGLAISDLCMALNFLISSSVNLHGPSIGSPDLVDFCSFNGFMTQVFVVQTDYWVLTIAICTYLILADHKRESTWAQDHRIVMWVLPWVISIVIGTLGLVLVGYGDIGAWCWFVSDRLRLLINFIPRWIIIFTILTLYARLYFLIHKAHTGFTSFSDEALSDLPTNSSSSRSPADVLVNSRFGTNATVLRRISIQMMVYPLVYMLTWTIPTTIRIYQSTSGEVAPFGVGTLDKSCIVIQGFADAIVYGLNESTWKLWRKAVRRNGEKR</sequence>
<evidence type="ECO:0000259" key="7">
    <source>
        <dbReference type="PROSITE" id="PS50262"/>
    </source>
</evidence>
<dbReference type="Pfam" id="PF11710">
    <property type="entry name" value="Git3"/>
    <property type="match status" value="1"/>
</dbReference>
<feature type="transmembrane region" description="Helical" evidence="5">
    <location>
        <begin position="177"/>
        <end position="198"/>
    </location>
</feature>
<feature type="transmembrane region" description="Helical" evidence="5">
    <location>
        <begin position="20"/>
        <end position="41"/>
    </location>
</feature>
<dbReference type="Proteomes" id="UP000824998">
    <property type="component" value="Unassembled WGS sequence"/>
</dbReference>
<keyword evidence="3 5" id="KW-1133">Transmembrane helix</keyword>
<dbReference type="PROSITE" id="PS50261">
    <property type="entry name" value="G_PROTEIN_RECEP_F2_4"/>
    <property type="match status" value="1"/>
</dbReference>
<gene>
    <name evidence="8" type="ORF">BJ875DRAFT_23810</name>
</gene>
<dbReference type="GO" id="GO:0005886">
    <property type="term" value="C:plasma membrane"/>
    <property type="evidence" value="ECO:0007669"/>
    <property type="project" value="TreeGrafter"/>
</dbReference>
<dbReference type="InterPro" id="IPR023041">
    <property type="entry name" value="Glucose_rcpt_Git3-like_N"/>
</dbReference>
<comment type="caution">
    <text evidence="8">The sequence shown here is derived from an EMBL/GenBank/DDBJ whole genome shotgun (WGS) entry which is preliminary data.</text>
</comment>
<comment type="subcellular location">
    <subcellularLocation>
        <location evidence="1">Membrane</location>
        <topology evidence="1">Multi-pass membrane protein</topology>
    </subcellularLocation>
</comment>
<evidence type="ECO:0000256" key="5">
    <source>
        <dbReference type="SAM" id="Phobius"/>
    </source>
</evidence>
<dbReference type="PANTHER" id="PTHR23112:SF0">
    <property type="entry name" value="TRANSMEMBRANE PROTEIN 116"/>
    <property type="match status" value="1"/>
</dbReference>
<dbReference type="Gene3D" id="1.20.1070.10">
    <property type="entry name" value="Rhodopsin 7-helix transmembrane proteins"/>
    <property type="match status" value="1"/>
</dbReference>
<evidence type="ECO:0000313" key="8">
    <source>
        <dbReference type="EMBL" id="KAG9238638.1"/>
    </source>
</evidence>
<dbReference type="InterPro" id="IPR022596">
    <property type="entry name" value="GPR1/2/3_C"/>
</dbReference>
<dbReference type="OrthoDB" id="100006at2759"/>
<dbReference type="PRINTS" id="PR02001">
    <property type="entry name" value="GCR1CAMPR"/>
</dbReference>
<evidence type="ECO:0000256" key="1">
    <source>
        <dbReference type="ARBA" id="ARBA00004141"/>
    </source>
</evidence>
<keyword evidence="8" id="KW-0675">Receptor</keyword>
<dbReference type="PANTHER" id="PTHR23112">
    <property type="entry name" value="G PROTEIN-COUPLED RECEPTOR 157-RELATED"/>
    <property type="match status" value="1"/>
</dbReference>
<dbReference type="InterPro" id="IPR017981">
    <property type="entry name" value="GPCR_2-like_7TM"/>
</dbReference>
<dbReference type="EMBL" id="MU251367">
    <property type="protein sequence ID" value="KAG9238638.1"/>
    <property type="molecule type" value="Genomic_DNA"/>
</dbReference>
<dbReference type="InterPro" id="IPR022343">
    <property type="entry name" value="GCR1-cAMP_receptor"/>
</dbReference>
<evidence type="ECO:0000256" key="3">
    <source>
        <dbReference type="ARBA" id="ARBA00022989"/>
    </source>
</evidence>
<evidence type="ECO:0000256" key="2">
    <source>
        <dbReference type="ARBA" id="ARBA00022692"/>
    </source>
</evidence>
<reference evidence="8" key="1">
    <citation type="journal article" date="2021" name="IMA Fungus">
        <title>Genomic characterization of three marine fungi, including Emericellopsis atlantica sp. nov. with signatures of a generalist lifestyle and marine biomass degradation.</title>
        <authorList>
            <person name="Hagestad O.C."/>
            <person name="Hou L."/>
            <person name="Andersen J.H."/>
            <person name="Hansen E.H."/>
            <person name="Altermark B."/>
            <person name="Li C."/>
            <person name="Kuhnert E."/>
            <person name="Cox R.J."/>
            <person name="Crous P.W."/>
            <person name="Spatafora J.W."/>
            <person name="Lail K."/>
            <person name="Amirebrahimi M."/>
            <person name="Lipzen A."/>
            <person name="Pangilinan J."/>
            <person name="Andreopoulos W."/>
            <person name="Hayes R.D."/>
            <person name="Ng V."/>
            <person name="Grigoriev I.V."/>
            <person name="Jackson S.A."/>
            <person name="Sutton T.D.S."/>
            <person name="Dobson A.D.W."/>
            <person name="Rama T."/>
        </authorList>
    </citation>
    <scope>NUCLEOTIDE SEQUENCE</scope>
    <source>
        <strain evidence="8">TRa018bII</strain>
    </source>
</reference>
<feature type="transmembrane region" description="Helical" evidence="5">
    <location>
        <begin position="134"/>
        <end position="157"/>
    </location>
</feature>
<feature type="domain" description="G-protein coupled receptors family 1 profile" evidence="7">
    <location>
        <begin position="32"/>
        <end position="300"/>
    </location>
</feature>